<accession>A0A8A3PPS4</accession>
<feature type="compositionally biased region" description="Polar residues" evidence="1">
    <location>
        <begin position="1"/>
        <end position="26"/>
    </location>
</feature>
<keyword evidence="3" id="KW-1185">Reference proteome</keyword>
<evidence type="ECO:0000313" key="2">
    <source>
        <dbReference type="EMBL" id="QSZ37448.1"/>
    </source>
</evidence>
<reference evidence="2" key="1">
    <citation type="submission" date="2020-10" db="EMBL/GenBank/DDBJ databases">
        <title>Genome Sequence of Monilinia vaccinii-corymbosi Sheds Light on Mummy Berry Disease Infection of Blueberry and Mating Type.</title>
        <authorList>
            <person name="Yow A.G."/>
            <person name="Zhang Y."/>
            <person name="Bansal K."/>
            <person name="Eacker S.M."/>
            <person name="Sullivan S."/>
            <person name="Liachko I."/>
            <person name="Cubeta M.A."/>
            <person name="Rollins J.A."/>
            <person name="Ashrafi H."/>
        </authorList>
    </citation>
    <scope>NUCLEOTIDE SEQUENCE</scope>
    <source>
        <strain evidence="2">RL-1</strain>
    </source>
</reference>
<proteinExistence type="predicted"/>
<feature type="compositionally biased region" description="Polar residues" evidence="1">
    <location>
        <begin position="33"/>
        <end position="47"/>
    </location>
</feature>
<protein>
    <submittedName>
        <fullName evidence="2">Uncharacterized protein</fullName>
    </submittedName>
</protein>
<evidence type="ECO:0000313" key="3">
    <source>
        <dbReference type="Proteomes" id="UP000672032"/>
    </source>
</evidence>
<name>A0A8A3PPS4_9HELO</name>
<dbReference type="Proteomes" id="UP000672032">
    <property type="component" value="Chromosome 9"/>
</dbReference>
<dbReference type="EMBL" id="CP063413">
    <property type="protein sequence ID" value="QSZ37448.1"/>
    <property type="molecule type" value="Genomic_DNA"/>
</dbReference>
<feature type="compositionally biased region" description="Basic and acidic residues" evidence="1">
    <location>
        <begin position="49"/>
        <end position="60"/>
    </location>
</feature>
<dbReference type="AlphaFoldDB" id="A0A8A3PPS4"/>
<feature type="region of interest" description="Disordered" evidence="1">
    <location>
        <begin position="1"/>
        <end position="75"/>
    </location>
</feature>
<evidence type="ECO:0000256" key="1">
    <source>
        <dbReference type="SAM" id="MobiDB-lite"/>
    </source>
</evidence>
<dbReference type="OrthoDB" id="3538056at2759"/>
<sequence>MAHSDTWSTRTNAPSVKSSRFNSSSQDPKKSTKSNSVRHQANDTPSQVADKHDYSSERASEYAADPINPNPGYEYWSAEESKDAHRAKMRKYLEDYDVIWSHASQ</sequence>
<gene>
    <name evidence="2" type="ORF">DSL72_008544</name>
</gene>
<organism evidence="2 3">
    <name type="scientific">Monilinia vaccinii-corymbosi</name>
    <dbReference type="NCBI Taxonomy" id="61207"/>
    <lineage>
        <taxon>Eukaryota</taxon>
        <taxon>Fungi</taxon>
        <taxon>Dikarya</taxon>
        <taxon>Ascomycota</taxon>
        <taxon>Pezizomycotina</taxon>
        <taxon>Leotiomycetes</taxon>
        <taxon>Helotiales</taxon>
        <taxon>Sclerotiniaceae</taxon>
        <taxon>Monilinia</taxon>
    </lineage>
</organism>